<dbReference type="Gene3D" id="1.20.140.40">
    <property type="entry name" value="Invertase/pectin methylesterase inhibitor family protein"/>
    <property type="match status" value="1"/>
</dbReference>
<dbReference type="Pfam" id="PF04043">
    <property type="entry name" value="PMEI"/>
    <property type="match status" value="1"/>
</dbReference>
<dbReference type="GO" id="GO:0042545">
    <property type="term" value="P:cell wall modification"/>
    <property type="evidence" value="ECO:0007669"/>
    <property type="project" value="InterPro"/>
</dbReference>
<evidence type="ECO:0000313" key="10">
    <source>
        <dbReference type="EMBL" id="RZB87350.1"/>
    </source>
</evidence>
<keyword evidence="11" id="KW-1185">Reference proteome</keyword>
<comment type="similarity">
    <text evidence="3">In the N-terminal section; belongs to the PMEI family.</text>
</comment>
<name>A0A445IMP8_GLYSO</name>
<dbReference type="PANTHER" id="PTHR31707">
    <property type="entry name" value="PECTINESTERASE"/>
    <property type="match status" value="1"/>
</dbReference>
<evidence type="ECO:0000313" key="11">
    <source>
        <dbReference type="Proteomes" id="UP000289340"/>
    </source>
</evidence>
<keyword evidence="6" id="KW-0378">Hydrolase</keyword>
<evidence type="ECO:0000256" key="5">
    <source>
        <dbReference type="ARBA" id="ARBA00022512"/>
    </source>
</evidence>
<keyword evidence="5" id="KW-0964">Secreted</keyword>
<evidence type="ECO:0000256" key="7">
    <source>
        <dbReference type="ARBA" id="ARBA00023085"/>
    </source>
</evidence>
<dbReference type="SUPFAM" id="SSF51126">
    <property type="entry name" value="Pectin lyase-like"/>
    <property type="match status" value="1"/>
</dbReference>
<gene>
    <name evidence="10" type="ORF">D0Y65_027129</name>
</gene>
<dbReference type="InterPro" id="IPR035513">
    <property type="entry name" value="Invertase/methylesterase_inhib"/>
</dbReference>
<dbReference type="InterPro" id="IPR011050">
    <property type="entry name" value="Pectin_lyase_fold/virulence"/>
</dbReference>
<dbReference type="Pfam" id="PF01095">
    <property type="entry name" value="Pectinesterase"/>
    <property type="match status" value="1"/>
</dbReference>
<dbReference type="InterPro" id="IPR012334">
    <property type="entry name" value="Pectin_lyas_fold"/>
</dbReference>
<feature type="domain" description="Pectinesterase inhibitor" evidence="9">
    <location>
        <begin position="624"/>
        <end position="775"/>
    </location>
</feature>
<dbReference type="NCBIfam" id="TIGR01614">
    <property type="entry name" value="PME_inhib"/>
    <property type="match status" value="1"/>
</dbReference>
<dbReference type="SUPFAM" id="SSF101148">
    <property type="entry name" value="Plant invertase/pectin methylesterase inhibitor"/>
    <property type="match status" value="1"/>
</dbReference>
<dbReference type="AlphaFoldDB" id="A0A445IMP8"/>
<dbReference type="InterPro" id="IPR033131">
    <property type="entry name" value="Pectinesterase_Asp_AS"/>
</dbReference>
<evidence type="ECO:0000256" key="6">
    <source>
        <dbReference type="ARBA" id="ARBA00022801"/>
    </source>
</evidence>
<feature type="active site" evidence="8">
    <location>
        <position position="962"/>
    </location>
</feature>
<dbReference type="GO" id="GO:0004857">
    <property type="term" value="F:enzyme inhibitor activity"/>
    <property type="evidence" value="ECO:0007669"/>
    <property type="project" value="InterPro"/>
</dbReference>
<dbReference type="Gene3D" id="2.160.20.10">
    <property type="entry name" value="Single-stranded right-handed beta-helix, Pectin lyase-like"/>
    <property type="match status" value="1"/>
</dbReference>
<sequence length="1127" mass="127749">MRCMEIWSSRYPLESFENEASWDSQDSDTVAVVGGSLKERVFKEVEKQRVLLCSMFVEPYRSEMVYLIAARQRYKAFLFMLQRFTREFSSRLVPTSDILLMWLTHQSYPTVYCEDLKALAIEGDLQKVATLSETVKEKESEETKKLWDRAFNQPYEKAGGEVPFMLDVVTSIKSPVYWEESGTDVNTKYRSMLPRFLLEACVFVRLKQRITTLQKDINHDFLHLRIVRCHSELKLDKALSKFTNDSWKKAWHFYCEFGTKGVMFEYRRHGGNCLRGSSLLDTVSFRWNDLLRADSLTLEKEVSQQVNVVTSITPPVQAPYLLKCVPDRVTDDSGAMISDVILKMNSYRPQEGRWLSRTVLDHAGRVCFVIRIRVGGGFWRRGGEAPSAVKWEDRIIEIREGSWSYVAGYIGRAPVQRRWWPLQHQRNLLNNVKLHGAFQQEMNLQYNGSHHNQCQVQLLRGRQMQYQVKKTKSKRKGEDMKIELEEKEIEGEEDEESFITVVRFTEDNPDGKATALLNWRLLVVEVLPEEDAVLMLLLCLSILKSVSEMKKQDVGGLLVRRRLKEARLGSRDWGSVILHPSSWSSSIDSTYLQPWHWNAVVVMKSDAVDQLKRYPTLSPSPVEAFSSTPNGSCDTTPYPAFCKTTLPASQYLSIQDQCRFFPQQSLSITKTIFNLVSSYLRDPYTIPHSTVHALEDCLNLSELNSDFLSNVLQAIENTLASYEVYDLQTLLSAILTNQQTCLDGFKEVTPYPIVTNALSSPLSDAIKLYSTSLALFTRGWVSAATTTTGSSTTVETIINRKLLQTSVDDNVVVNPDGSGDFATINDAIHAAPNNTGTNNGYHVIYVVAGIYNEYVSVPKSKQNLMLVGDGINRTVLTGNRSVVDGWTTFQSATFAVVGKGFVAVNITFRNTAGSSKHQAVAVRNGADMSTFYNCSFEGYQDTLYVHSLRQFYKSCDIYGTVDFIFGNAAALLQDCNMYPRLPMQNQFNAITAQGRTDPNQNTGISIQNCCIIAASDLGDATNNYNGIKTYLGRPWKEYSRTVYMQSFIDGLIDPKGWNEWSGDFALSTLYYAEFANWGPGSNTSNRVTWEGYHLIDEKDADDFTVHKFIQGEKWLPQTGVPFKAGLQ</sequence>
<dbReference type="Pfam" id="PF07173">
    <property type="entry name" value="GRDP-like"/>
    <property type="match status" value="1"/>
</dbReference>
<organism evidence="10 11">
    <name type="scientific">Glycine soja</name>
    <name type="common">Wild soybean</name>
    <dbReference type="NCBI Taxonomy" id="3848"/>
    <lineage>
        <taxon>Eukaryota</taxon>
        <taxon>Viridiplantae</taxon>
        <taxon>Streptophyta</taxon>
        <taxon>Embryophyta</taxon>
        <taxon>Tracheophyta</taxon>
        <taxon>Spermatophyta</taxon>
        <taxon>Magnoliopsida</taxon>
        <taxon>eudicotyledons</taxon>
        <taxon>Gunneridae</taxon>
        <taxon>Pentapetalae</taxon>
        <taxon>rosids</taxon>
        <taxon>fabids</taxon>
        <taxon>Fabales</taxon>
        <taxon>Fabaceae</taxon>
        <taxon>Papilionoideae</taxon>
        <taxon>50 kb inversion clade</taxon>
        <taxon>NPAAA clade</taxon>
        <taxon>indigoferoid/millettioid clade</taxon>
        <taxon>Phaseoleae</taxon>
        <taxon>Glycine</taxon>
        <taxon>Glycine subgen. Soja</taxon>
    </lineage>
</organism>
<comment type="pathway">
    <text evidence="2">Glycan metabolism; pectin degradation; 2-dehydro-3-deoxy-D-gluconate from pectin: step 1/5.</text>
</comment>
<evidence type="ECO:0000256" key="1">
    <source>
        <dbReference type="ARBA" id="ARBA00004191"/>
    </source>
</evidence>
<dbReference type="EMBL" id="QZWG01000010">
    <property type="protein sequence ID" value="RZB87350.1"/>
    <property type="molecule type" value="Genomic_DNA"/>
</dbReference>
<comment type="caution">
    <text evidence="10">The sequence shown here is derived from an EMBL/GenBank/DDBJ whole genome shotgun (WGS) entry which is preliminary data.</text>
</comment>
<dbReference type="PROSITE" id="PS00503">
    <property type="entry name" value="PECTINESTERASE_2"/>
    <property type="match status" value="1"/>
</dbReference>
<proteinExistence type="inferred from homology"/>
<evidence type="ECO:0000256" key="3">
    <source>
        <dbReference type="ARBA" id="ARBA00006027"/>
    </source>
</evidence>
<evidence type="ECO:0000259" key="9">
    <source>
        <dbReference type="SMART" id="SM00856"/>
    </source>
</evidence>
<evidence type="ECO:0000256" key="8">
    <source>
        <dbReference type="PROSITE-ProRule" id="PRU10040"/>
    </source>
</evidence>
<dbReference type="InterPro" id="IPR006501">
    <property type="entry name" value="Pectinesterase_inhib_dom"/>
</dbReference>
<dbReference type="UniPathway" id="UPA00545">
    <property type="reaction ID" value="UER00823"/>
</dbReference>
<protein>
    <submittedName>
        <fullName evidence="10">Glycine-rich domain-containing protein 1 isoform C</fullName>
    </submittedName>
</protein>
<dbReference type="FunFam" id="2.160.20.10:FF:000001">
    <property type="entry name" value="Pectinesterase"/>
    <property type="match status" value="1"/>
</dbReference>
<evidence type="ECO:0000256" key="2">
    <source>
        <dbReference type="ARBA" id="ARBA00005184"/>
    </source>
</evidence>
<keyword evidence="7" id="KW-0063">Aspartyl esterase</keyword>
<accession>A0A445IMP8</accession>
<dbReference type="SMART" id="SM00856">
    <property type="entry name" value="PMEI"/>
    <property type="match status" value="1"/>
</dbReference>
<dbReference type="Proteomes" id="UP000289340">
    <property type="component" value="Chromosome 10"/>
</dbReference>
<dbReference type="InterPro" id="IPR000070">
    <property type="entry name" value="Pectinesterase_cat"/>
</dbReference>
<evidence type="ECO:0000256" key="4">
    <source>
        <dbReference type="ARBA" id="ARBA00007786"/>
    </source>
</evidence>
<keyword evidence="5" id="KW-0134">Cell wall</keyword>
<dbReference type="GO" id="GO:0030599">
    <property type="term" value="F:pectinesterase activity"/>
    <property type="evidence" value="ECO:0007669"/>
    <property type="project" value="InterPro"/>
</dbReference>
<reference evidence="10 11" key="1">
    <citation type="submission" date="2018-09" db="EMBL/GenBank/DDBJ databases">
        <title>A high-quality reference genome of wild soybean provides a powerful tool to mine soybean genomes.</title>
        <authorList>
            <person name="Xie M."/>
            <person name="Chung C.Y.L."/>
            <person name="Li M.-W."/>
            <person name="Wong F.-L."/>
            <person name="Chan T.-F."/>
            <person name="Lam H.-M."/>
        </authorList>
    </citation>
    <scope>NUCLEOTIDE SEQUENCE [LARGE SCALE GENOMIC DNA]</scope>
    <source>
        <strain evidence="11">cv. W05</strain>
        <tissue evidence="10">Hypocotyl of etiolated seedlings</tissue>
    </source>
</reference>
<comment type="subcellular location">
    <subcellularLocation>
        <location evidence="1">Secreted</location>
        <location evidence="1">Cell wall</location>
    </subcellularLocation>
</comment>
<dbReference type="GO" id="GO:0045490">
    <property type="term" value="P:pectin catabolic process"/>
    <property type="evidence" value="ECO:0007669"/>
    <property type="project" value="UniProtKB-UniPathway"/>
</dbReference>
<dbReference type="InterPro" id="IPR009836">
    <property type="entry name" value="GRDP-like"/>
</dbReference>
<dbReference type="InterPro" id="IPR057518">
    <property type="entry name" value="GRDP_C"/>
</dbReference>
<comment type="similarity">
    <text evidence="4">In the C-terminal section; belongs to the pectinesterase family.</text>
</comment>
<dbReference type="CDD" id="cd15798">
    <property type="entry name" value="PMEI-like_3"/>
    <property type="match status" value="1"/>
</dbReference>
<dbReference type="Pfam" id="PF25335">
    <property type="entry name" value="GRDP_C"/>
    <property type="match status" value="1"/>
</dbReference>